<dbReference type="InterPro" id="IPR016772">
    <property type="entry name" value="UCP020408"/>
</dbReference>
<evidence type="ECO:0000256" key="2">
    <source>
        <dbReference type="SAM" id="Coils"/>
    </source>
</evidence>
<comment type="similarity">
    <text evidence="1">Belongs to the UPF0751 family.</text>
</comment>
<dbReference type="Proteomes" id="UP001432180">
    <property type="component" value="Chromosome"/>
</dbReference>
<evidence type="ECO:0008006" key="5">
    <source>
        <dbReference type="Google" id="ProtNLM"/>
    </source>
</evidence>
<protein>
    <recommendedName>
        <fullName evidence="5">DUF2325 domain-containing protein</fullName>
    </recommendedName>
</protein>
<name>A0ABZ0SAQ2_9GAMM</name>
<keyword evidence="2" id="KW-0175">Coiled coil</keyword>
<accession>A0ABZ0SAQ2</accession>
<dbReference type="RefSeq" id="WP_328987906.1">
    <property type="nucleotide sequence ID" value="NZ_CP121472.1"/>
</dbReference>
<organism evidence="3 4">
    <name type="scientific">Thiorhodovibrio winogradskyi</name>
    <dbReference type="NCBI Taxonomy" id="77007"/>
    <lineage>
        <taxon>Bacteria</taxon>
        <taxon>Pseudomonadati</taxon>
        <taxon>Pseudomonadota</taxon>
        <taxon>Gammaproteobacteria</taxon>
        <taxon>Chromatiales</taxon>
        <taxon>Chromatiaceae</taxon>
        <taxon>Thiorhodovibrio</taxon>
    </lineage>
</organism>
<feature type="coiled-coil region" evidence="2">
    <location>
        <begin position="325"/>
        <end position="459"/>
    </location>
</feature>
<keyword evidence="4" id="KW-1185">Reference proteome</keyword>
<evidence type="ECO:0000256" key="1">
    <source>
        <dbReference type="ARBA" id="ARBA00007189"/>
    </source>
</evidence>
<gene>
    <name evidence="3" type="ORF">Thiowin_02405</name>
</gene>
<dbReference type="Pfam" id="PF10087">
    <property type="entry name" value="DUF2325"/>
    <property type="match status" value="1"/>
</dbReference>
<evidence type="ECO:0000313" key="3">
    <source>
        <dbReference type="EMBL" id="WPL17398.1"/>
    </source>
</evidence>
<dbReference type="EMBL" id="CP121472">
    <property type="protein sequence ID" value="WPL17398.1"/>
    <property type="molecule type" value="Genomic_DNA"/>
</dbReference>
<evidence type="ECO:0000313" key="4">
    <source>
        <dbReference type="Proteomes" id="UP001432180"/>
    </source>
</evidence>
<proteinExistence type="inferred from homology"/>
<sequence length="577" mass="63418">MVRYLFEIAEEQSRLSLYDADRQALLAEFGGAEAREFLASVEGLYQMEKVEGCSRSHSGGCRGHGCSAANDPPSAGNELLRQSLNQALGKQGMGHLSHQMQGVNFQTPGRAVFGSFPLLDGLSGALSGSANLPGSGRLAPLQPLTEAESGAQENPEAKICRAKIGESATQVKKARLRQPSSKGRKLWDIDHKYHCPLIGTCLTADELRQLGERHAHRPKERLSDFEVHISFVAAARERNGLSIATHKRLDKKYASELRLLAKRRDSAQLQADWQDALATGQVPGILWALLSHPLTDEALSERIYEDLHMLSHQIGMGQRAEVRRLHESKAELIRLRHDFDALNKRSRAQLDAAAREQQELTRALREKTVANQRLHGRVEALTRQCETADAAGGSRRLAGLERKLANLNARLVRIQDERDHWRLACAEAEGQCEQARQTCGALQTSMLALEQRLAELLNESADTPSSDLGGRQVLCVGGRLATVEQYRALTRGCNGSFAHHDGGMEDNQNRLEAMLATADLVVCVTEFVSHDAYRRTKQFCKRHTKPHALLANAGLGSFSQALAELAEQAEQVALAAA</sequence>
<reference evidence="3 4" key="1">
    <citation type="journal article" date="2023" name="Microorganisms">
        <title>Thiorhodovibrio frisius and Trv. litoralis spp. nov., Two Novel Members from a Clade of Fastidious Purple Sulfur Bacteria That Exhibit Unique Red-Shifted Light-Harvesting Capabilities.</title>
        <authorList>
            <person name="Methner A."/>
            <person name="Kuzyk S.B."/>
            <person name="Petersen J."/>
            <person name="Bauer S."/>
            <person name="Brinkmann H."/>
            <person name="Sichau K."/>
            <person name="Wanner G."/>
            <person name="Wolf J."/>
            <person name="Neumann-Schaal M."/>
            <person name="Henke P."/>
            <person name="Tank M."/>
            <person name="Sproer C."/>
            <person name="Bunk B."/>
            <person name="Overmann J."/>
        </authorList>
    </citation>
    <scope>NUCLEOTIDE SEQUENCE [LARGE SCALE GENOMIC DNA]</scope>
    <source>
        <strain evidence="3 4">DSM 6702</strain>
    </source>
</reference>